<comment type="similarity">
    <text evidence="2">Belongs to the major facilitator superfamily. Monocarboxylate porter (TC 2.A.1.13) family.</text>
</comment>
<evidence type="ECO:0000256" key="2">
    <source>
        <dbReference type="ARBA" id="ARBA00006727"/>
    </source>
</evidence>
<dbReference type="SUPFAM" id="SSF103473">
    <property type="entry name" value="MFS general substrate transporter"/>
    <property type="match status" value="1"/>
</dbReference>
<dbReference type="Gene3D" id="1.20.1250.20">
    <property type="entry name" value="MFS general substrate transporter like domains"/>
    <property type="match status" value="2"/>
</dbReference>
<evidence type="ECO:0000313" key="5">
    <source>
        <dbReference type="EMBL" id="KAK8088220.1"/>
    </source>
</evidence>
<protein>
    <submittedName>
        <fullName evidence="5">Uncharacterized protein</fullName>
    </submittedName>
</protein>
<feature type="transmembrane region" description="Helical" evidence="4">
    <location>
        <begin position="140"/>
        <end position="162"/>
    </location>
</feature>
<gene>
    <name evidence="5" type="ORF">PG997_003181</name>
</gene>
<dbReference type="PANTHER" id="PTHR11360">
    <property type="entry name" value="MONOCARBOXYLATE TRANSPORTER"/>
    <property type="match status" value="1"/>
</dbReference>
<feature type="transmembrane region" description="Helical" evidence="4">
    <location>
        <begin position="104"/>
        <end position="128"/>
    </location>
</feature>
<dbReference type="GeneID" id="92040556"/>
<name>A0ABR1WYH8_9PEZI</name>
<feature type="transmembrane region" description="Helical" evidence="4">
    <location>
        <begin position="271"/>
        <end position="293"/>
    </location>
</feature>
<feature type="region of interest" description="Disordered" evidence="3">
    <location>
        <begin position="1"/>
        <end position="32"/>
    </location>
</feature>
<dbReference type="Pfam" id="PF07690">
    <property type="entry name" value="MFS_1"/>
    <property type="match status" value="1"/>
</dbReference>
<comment type="caution">
    <text evidence="5">The sequence shown here is derived from an EMBL/GenBank/DDBJ whole genome shotgun (WGS) entry which is preliminary data.</text>
</comment>
<feature type="transmembrane region" description="Helical" evidence="4">
    <location>
        <begin position="168"/>
        <end position="187"/>
    </location>
</feature>
<keyword evidence="4" id="KW-0472">Membrane</keyword>
<feature type="transmembrane region" description="Helical" evidence="4">
    <location>
        <begin position="330"/>
        <end position="352"/>
    </location>
</feature>
<proteinExistence type="inferred from homology"/>
<feature type="transmembrane region" description="Helical" evidence="4">
    <location>
        <begin position="227"/>
        <end position="247"/>
    </location>
</feature>
<feature type="transmembrane region" description="Helical" evidence="4">
    <location>
        <begin position="65"/>
        <end position="92"/>
    </location>
</feature>
<evidence type="ECO:0000256" key="4">
    <source>
        <dbReference type="SAM" id="Phobius"/>
    </source>
</evidence>
<dbReference type="InterPro" id="IPR036259">
    <property type="entry name" value="MFS_trans_sf"/>
</dbReference>
<evidence type="ECO:0000256" key="1">
    <source>
        <dbReference type="ARBA" id="ARBA00004141"/>
    </source>
</evidence>
<dbReference type="InterPro" id="IPR011701">
    <property type="entry name" value="MFS"/>
</dbReference>
<feature type="transmembrane region" description="Helical" evidence="4">
    <location>
        <begin position="392"/>
        <end position="417"/>
    </location>
</feature>
<comment type="subcellular location">
    <subcellularLocation>
        <location evidence="1">Membrane</location>
        <topology evidence="1">Multi-pass membrane protein</topology>
    </subcellularLocation>
</comment>
<feature type="transmembrane region" description="Helical" evidence="4">
    <location>
        <begin position="358"/>
        <end position="380"/>
    </location>
</feature>
<dbReference type="PANTHER" id="PTHR11360:SF315">
    <property type="entry name" value="TRANSPORTER MCH2-RELATED"/>
    <property type="match status" value="1"/>
</dbReference>
<sequence>MQETTRPDKSAIGSDGAALTNQTSPIPAEAGNEEFKEGGYGCVPVWPEMRRRVADLYTVPRRCRVIVLTVGILNMHTWGLNSTYSVFLAYYLNSKDPNFSNASPIVYAFIGGLSISIALLLSPLATALVGWKPMGTNKTIFVGAILETASYIGASFTTKIWHLVLSQGVAFGAGMGLIFTTAIPVTAQWFNERRSLANALAASGSGFGGLTYSLAANAMIGKIGLPWTFRVLAIVCFVVNSLGALIIRDRNKAVGSVHVALNFKLLKRPSFLLFQGWLVFSIIPYIALVFSIVDYSRRMGLTASQASLVGAMFNLAQGIGRPLVGLSSDIFGRINACTFATGLCGLYCLFVWIFAAKSLAACIVFALLSGMVAGTLWAVVAPVCAEVVGLQLIPSALSISWLVLVLPSTFAEVIALGLRKPGPDGYVDVQVFIGVMFMGACMFSWLLRGWKVQELHKSNLSKEEREDAALNDDIVQANISDSTDSTDRGSATPSRIGFFRALIACEKV</sequence>
<organism evidence="5 6">
    <name type="scientific">Apiospora hydei</name>
    <dbReference type="NCBI Taxonomy" id="1337664"/>
    <lineage>
        <taxon>Eukaryota</taxon>
        <taxon>Fungi</taxon>
        <taxon>Dikarya</taxon>
        <taxon>Ascomycota</taxon>
        <taxon>Pezizomycotina</taxon>
        <taxon>Sordariomycetes</taxon>
        <taxon>Xylariomycetidae</taxon>
        <taxon>Amphisphaeriales</taxon>
        <taxon>Apiosporaceae</taxon>
        <taxon>Apiospora</taxon>
    </lineage>
</organism>
<reference evidence="5 6" key="1">
    <citation type="submission" date="2023-01" db="EMBL/GenBank/DDBJ databases">
        <title>Analysis of 21 Apiospora genomes using comparative genomics revels a genus with tremendous synthesis potential of carbohydrate active enzymes and secondary metabolites.</title>
        <authorList>
            <person name="Sorensen T."/>
        </authorList>
    </citation>
    <scope>NUCLEOTIDE SEQUENCE [LARGE SCALE GENOMIC DNA]</scope>
    <source>
        <strain evidence="5 6">CBS 114990</strain>
    </source>
</reference>
<keyword evidence="4" id="KW-1133">Transmembrane helix</keyword>
<dbReference type="InterPro" id="IPR050327">
    <property type="entry name" value="Proton-linked_MCT"/>
</dbReference>
<accession>A0ABR1WYH8</accession>
<keyword evidence="6" id="KW-1185">Reference proteome</keyword>
<dbReference type="RefSeq" id="XP_066671114.1">
    <property type="nucleotide sequence ID" value="XM_066807496.1"/>
</dbReference>
<feature type="transmembrane region" description="Helical" evidence="4">
    <location>
        <begin position="199"/>
        <end position="221"/>
    </location>
</feature>
<feature type="transmembrane region" description="Helical" evidence="4">
    <location>
        <begin position="429"/>
        <end position="447"/>
    </location>
</feature>
<dbReference type="Proteomes" id="UP001433268">
    <property type="component" value="Unassembled WGS sequence"/>
</dbReference>
<evidence type="ECO:0000256" key="3">
    <source>
        <dbReference type="SAM" id="MobiDB-lite"/>
    </source>
</evidence>
<evidence type="ECO:0000313" key="6">
    <source>
        <dbReference type="Proteomes" id="UP001433268"/>
    </source>
</evidence>
<dbReference type="EMBL" id="JAQQWN010000004">
    <property type="protein sequence ID" value="KAK8088220.1"/>
    <property type="molecule type" value="Genomic_DNA"/>
</dbReference>
<keyword evidence="4" id="KW-0812">Transmembrane</keyword>